<evidence type="ECO:0000259" key="4">
    <source>
        <dbReference type="Pfam" id="PF26140"/>
    </source>
</evidence>
<reference evidence="5" key="1">
    <citation type="journal article" date="2023" name="PhytoFront">
        <title>Draft Genome Resources of Seven Strains of Tilletia horrida, Causal Agent of Kernel Smut of Rice.</title>
        <authorList>
            <person name="Khanal S."/>
            <person name="Antony Babu S."/>
            <person name="Zhou X.G."/>
        </authorList>
    </citation>
    <scope>NUCLEOTIDE SEQUENCE</scope>
    <source>
        <strain evidence="5">TX6</strain>
    </source>
</reference>
<organism evidence="5 6">
    <name type="scientific">Tilletia horrida</name>
    <dbReference type="NCBI Taxonomy" id="155126"/>
    <lineage>
        <taxon>Eukaryota</taxon>
        <taxon>Fungi</taxon>
        <taxon>Dikarya</taxon>
        <taxon>Basidiomycota</taxon>
        <taxon>Ustilaginomycotina</taxon>
        <taxon>Exobasidiomycetes</taxon>
        <taxon>Tilletiales</taxon>
        <taxon>Tilletiaceae</taxon>
        <taxon>Tilletia</taxon>
    </lineage>
</organism>
<evidence type="ECO:0000313" key="5">
    <source>
        <dbReference type="EMBL" id="KAK0556658.1"/>
    </source>
</evidence>
<proteinExistence type="predicted"/>
<comment type="caution">
    <text evidence="5">The sequence shown here is derived from an EMBL/GenBank/DDBJ whole genome shotgun (WGS) entry which is preliminary data.</text>
</comment>
<evidence type="ECO:0000313" key="6">
    <source>
        <dbReference type="Proteomes" id="UP001176517"/>
    </source>
</evidence>
<dbReference type="Pfam" id="PF16201">
    <property type="entry name" value="NopRA1"/>
    <property type="match status" value="1"/>
</dbReference>
<dbReference type="SUPFAM" id="SSF48371">
    <property type="entry name" value="ARM repeat"/>
    <property type="match status" value="1"/>
</dbReference>
<name>A0AAN6JTX6_9BASI</name>
<evidence type="ECO:0008006" key="7">
    <source>
        <dbReference type="Google" id="ProtNLM"/>
    </source>
</evidence>
<protein>
    <recommendedName>
        <fullName evidence="7">Nucleolar pre-ribosomal-associated protein 1</fullName>
    </recommendedName>
</protein>
<dbReference type="Pfam" id="PF11707">
    <property type="entry name" value="Npa1"/>
    <property type="match status" value="1"/>
</dbReference>
<feature type="region of interest" description="Disordered" evidence="1">
    <location>
        <begin position="1"/>
        <end position="52"/>
    </location>
</feature>
<accession>A0AAN6JTX6</accession>
<evidence type="ECO:0000256" key="1">
    <source>
        <dbReference type="SAM" id="MobiDB-lite"/>
    </source>
</evidence>
<keyword evidence="6" id="KW-1185">Reference proteome</keyword>
<dbReference type="InterPro" id="IPR032436">
    <property type="entry name" value="URB1_C"/>
</dbReference>
<dbReference type="InterPro" id="IPR016024">
    <property type="entry name" value="ARM-type_fold"/>
</dbReference>
<dbReference type="InterPro" id="IPR039844">
    <property type="entry name" value="URB1"/>
</dbReference>
<dbReference type="PANTHER" id="PTHR13500:SF0">
    <property type="entry name" value="NUCLEOLAR PRE-RIBOSOMAL-ASSOCIATED PROTEIN 1"/>
    <property type="match status" value="1"/>
</dbReference>
<dbReference type="InterPro" id="IPR059018">
    <property type="entry name" value="HEAT_URB1"/>
</dbReference>
<dbReference type="InterPro" id="IPR021714">
    <property type="entry name" value="URB1_N"/>
</dbReference>
<gene>
    <name evidence="5" type="ORF">OC846_000977</name>
</gene>
<dbReference type="GO" id="GO:0005730">
    <property type="term" value="C:nucleolus"/>
    <property type="evidence" value="ECO:0007669"/>
    <property type="project" value="TreeGrafter"/>
</dbReference>
<dbReference type="GO" id="GO:0000463">
    <property type="term" value="P:maturation of LSU-rRNA from tricistronic rRNA transcript (SSU-rRNA, 5.8S rRNA, LSU-rRNA)"/>
    <property type="evidence" value="ECO:0007669"/>
    <property type="project" value="TreeGrafter"/>
</dbReference>
<dbReference type="PANTHER" id="PTHR13500">
    <property type="entry name" value="NUCLEOLAR PRERIBOSOMAL-ASSOCIATED PROTEIN 1"/>
    <property type="match status" value="1"/>
</dbReference>
<dbReference type="Proteomes" id="UP001176517">
    <property type="component" value="Unassembled WGS sequence"/>
</dbReference>
<feature type="domain" description="URB1 C-terminal" evidence="3">
    <location>
        <begin position="1921"/>
        <end position="2115"/>
    </location>
</feature>
<sequence length="2301" mass="249449">MSVSSTGAGRQVTAEGSSKKGGGKRRGRDGDQEDGPETSGPVAKKSKKNVAVTTPALEDSIEAKDAPSQNKITPAATVQGLRSTSLDALRIVLNDFRSFTSLAAGEQNDLIPPTDARHVFVTAFVKGAGDESQHTARPIFEAWSFAEQRGGLSLIPVILNVLTNILRLLSMHSPTHPLGDSIIRQLMPSNRSSHTNAIRSEASESYFERIQGYIAGTQRPNTSGHTSSTPATKGVGHDALVIASLRMLAEVVSFAGGAWAKPVFDNFNWGAKSLAKLLTTRRKHYGAHKKKGSSASQTQQASIARPDARTAFIIFFLSFLKPLSAVQVTPDSRSHSKAISSTKAALISLSGRDFHTPLLKGLAEDAPTVVAYVLDALHAGLLSDPSIPRTSKLSFFNEWNCAHLLSLYQRQWETLPNINFASNRLSIAETAPKRPTVAELAHHFMLSLCTHPGFGICFKDDSWYPRSHYQAAALASEPEEVAARRSDRFSKMDGSLSLENGLYNKVLLGVLRHLTPTRSLPHQELAFRILEACPELVGAYLNKITSTSAGVVISLEPRASSSAYITSLAWLNKIFALPIPSFASKAGQETSAESNLPYRPQPPPLNTVLASLLPQPLLTKAVLMRACFHSDRLVRHQASVLLATVLLRISRFNEECMLASTALGEDVDSLHRSERAATRTSSAKESPDDTTIRCAWALRCREVQSEARTILPELDSFVGAIQLLSQPRQPVSQAAATTNKKEAAASNPKSDSLLLEANLRVLWLYFLAVPLATFDSTFDVGKLLFSRFMSDVVSGGQVGLSGSEDGNGEEQVKADLDAEQHIRRTCQLRALRIVAATASGSPSAATQFVRNAVGGALAHSTGTFDLFARPATSSSPSGVGAKDDPSAPAADGMVPFTAKTYFSALLSIGLSSASTAVQSVCQELLQEAAADSVLFQHDRREWPVWMLALPRSDLIGSDHGPEAQTTRPEHGRLTREQVAVLNLVDDSLLRTMRTPYRYIEASRRCRLEGTDAQDTDSAVTDDDLMAASPLLHTMVEQFCIRSRKRLLDAGSDSGTERIALLAFFNRLLVLLAARGLPVTVIRKLQNEITAAATSAESQPSAAVSWLSKVFEANVDALQHGPHGAKLQTGSAKGARKSQANDASPLLSRLTAAQNVAPVRDILRSSPRPLGREEAAAVGTTIRRLHCAGLESAAQLLFELDPSSEATLGDHKLLQDWLSETEHADMTYLPLILHGQASTIAQLIRPETVEWPGVYLFGAVIATNRLQYRGSQGSSIASFEDDAALLEACLQGGIDHDDLRDVVINDHLISQVSEDPIAPANSAIISALAMVAESGDARTQAVVSALGTRVVQQLIKSNTLLDVNALKSAVQLLPLVDDQSLTEFVDKILKALLIAKKGSNPVNNYVLAAVHRALVFANNHSVAEAVIQNTIGSEARGSANDTMSAAMLDLVGCAILRLTLPGVLTTVKPGRNLHQDFGRYESITLPNLDHELIQSLSTLEEKGFSSSALASVYCHSAQAAAAMISWATTQGPETLKNAALPALCASVDVVRHRNSLFIVDQWANASRLHSFFAESTFADDTDTSSLAAATMSMLIDVDPQFIDPLIEALSKTTPSEHRKAFNYGAISLCTTSIHTWTSSNSKAKKSGKSISAAVRQFSQKLIASGLLWIVRRFAEDAEDSAAFLQILAAFNELIESIFGLDIEIPGAVAEPVIEAALTQRWNEPEPLRLVEALCKVTKSNASGISKVAGRLTALMSSSHLQISADFTTSPIEDARTRITCAIADRSLEALSALVRVLVVRYRGRLNSEDVRIMQLLQRYEGEYGISVLDLFWSAANSGEVATAMTNPGFDLLSSLNPATILKTATTFPRWRRFDHHRLPKEEQIDPSVFDPLFILLTMNVAVSDPAFKGLDILALLRSNAIAVALSGLSSRCSQVRQFSSRILAKIRALTESTSFNERVNLLLILDAARNVLHGEADIAAEALPLTITTFLGHALQALANPAHFTYPLFTRFLLQRPLVDPDDIPMLYNMLSSSSEHAVREREWMLRFLRDCIRAGGRAEWRIFKRRHVWELVCSLYTSQSRTDSTNGTVRELMLAIARLPHASRELLGRKHVLSWVNEAIALEQRAKAVASPFWLRFASELLAGKQVDEVDQLTQGYWTSSIISILNSCVPDASASFGQQALQDACTLCARIATHWQSKDVVVLVSVRLALMRIVHVLIGHASKLTAEGTSVVPITKIHLAIIRMLFQIVLSLKSSDSDSTPATGQKELARLFPAVLRLALAVQLPEARSLALQHLSNTSP</sequence>
<evidence type="ECO:0000259" key="3">
    <source>
        <dbReference type="Pfam" id="PF16201"/>
    </source>
</evidence>
<feature type="domain" description="URB1 N-terminal" evidence="2">
    <location>
        <begin position="138"/>
        <end position="562"/>
    </location>
</feature>
<feature type="domain" description="URB1 central HEAT repeat" evidence="4">
    <location>
        <begin position="900"/>
        <end position="1112"/>
    </location>
</feature>
<evidence type="ECO:0000259" key="2">
    <source>
        <dbReference type="Pfam" id="PF11707"/>
    </source>
</evidence>
<dbReference type="Pfam" id="PF26140">
    <property type="entry name" value="HEAT_URB1"/>
    <property type="match status" value="1"/>
</dbReference>
<dbReference type="EMBL" id="JAPDMZ010000012">
    <property type="protein sequence ID" value="KAK0556658.1"/>
    <property type="molecule type" value="Genomic_DNA"/>
</dbReference>
<dbReference type="GO" id="GO:0000466">
    <property type="term" value="P:maturation of 5.8S rRNA from tricistronic rRNA transcript (SSU-rRNA, 5.8S rRNA, LSU-rRNA)"/>
    <property type="evidence" value="ECO:0007669"/>
    <property type="project" value="TreeGrafter"/>
</dbReference>